<accession>A0A1R3IQL0</accession>
<dbReference type="PANTHER" id="PTHR48248">
    <property type="entry name" value="UVR DOMAIN-CONTAINING PROTEIN"/>
    <property type="match status" value="1"/>
</dbReference>
<dbReference type="OMA" id="PISRRNC"/>
<dbReference type="Gramene" id="OMO84856">
    <property type="protein sequence ID" value="OMO84856"/>
    <property type="gene ID" value="CCACVL1_10608"/>
</dbReference>
<feature type="coiled-coil region" evidence="1">
    <location>
        <begin position="10"/>
        <end position="58"/>
    </location>
</feature>
<comment type="caution">
    <text evidence="2">The sequence shown here is derived from an EMBL/GenBank/DDBJ whole genome shotgun (WGS) entry which is preliminary data.</text>
</comment>
<proteinExistence type="predicted"/>
<keyword evidence="1" id="KW-0175">Coiled coil</keyword>
<dbReference type="OrthoDB" id="978406at2759"/>
<evidence type="ECO:0000256" key="1">
    <source>
        <dbReference type="SAM" id="Coils"/>
    </source>
</evidence>
<protein>
    <submittedName>
        <fullName evidence="2">Uncharacterized protein</fullName>
    </submittedName>
</protein>
<keyword evidence="3" id="KW-1185">Reference proteome</keyword>
<sequence>MQRKRGKVQVKRLSVRMKKLRSEMVEISEEQQKIKEGQRQVREKFEAIEFECDQLRKETNLILKQSVSTQIRLAFMFQILKARENGEFDKAAQLTSALREFIARENQQKKILAPADDHVLRNK</sequence>
<evidence type="ECO:0000313" key="2">
    <source>
        <dbReference type="EMBL" id="OMO84856.1"/>
    </source>
</evidence>
<dbReference type="AlphaFoldDB" id="A0A1R3IQL0"/>
<organism evidence="2 3">
    <name type="scientific">Corchorus capsularis</name>
    <name type="common">Jute</name>
    <dbReference type="NCBI Taxonomy" id="210143"/>
    <lineage>
        <taxon>Eukaryota</taxon>
        <taxon>Viridiplantae</taxon>
        <taxon>Streptophyta</taxon>
        <taxon>Embryophyta</taxon>
        <taxon>Tracheophyta</taxon>
        <taxon>Spermatophyta</taxon>
        <taxon>Magnoliopsida</taxon>
        <taxon>eudicotyledons</taxon>
        <taxon>Gunneridae</taxon>
        <taxon>Pentapetalae</taxon>
        <taxon>rosids</taxon>
        <taxon>malvids</taxon>
        <taxon>Malvales</taxon>
        <taxon>Malvaceae</taxon>
        <taxon>Grewioideae</taxon>
        <taxon>Apeibeae</taxon>
        <taxon>Corchorus</taxon>
    </lineage>
</organism>
<name>A0A1R3IQL0_COCAP</name>
<dbReference type="PANTHER" id="PTHR48248:SF5">
    <property type="entry name" value="UVR DOMAIN-CONTAINING PROTEIN"/>
    <property type="match status" value="1"/>
</dbReference>
<reference evidence="2 3" key="1">
    <citation type="submission" date="2013-09" db="EMBL/GenBank/DDBJ databases">
        <title>Corchorus capsularis genome sequencing.</title>
        <authorList>
            <person name="Alam M."/>
            <person name="Haque M.S."/>
            <person name="Islam M.S."/>
            <person name="Emdad E.M."/>
            <person name="Islam M.M."/>
            <person name="Ahmed B."/>
            <person name="Halim A."/>
            <person name="Hossen Q.M.M."/>
            <person name="Hossain M.Z."/>
            <person name="Ahmed R."/>
            <person name="Khan M.M."/>
            <person name="Islam R."/>
            <person name="Rashid M.M."/>
            <person name="Khan S.A."/>
            <person name="Rahman M.S."/>
            <person name="Alam M."/>
        </authorList>
    </citation>
    <scope>NUCLEOTIDE SEQUENCE [LARGE SCALE GENOMIC DNA]</scope>
    <source>
        <strain evidence="3">cv. CVL-1</strain>
        <tissue evidence="2">Whole seedling</tissue>
    </source>
</reference>
<dbReference type="EMBL" id="AWWV01009667">
    <property type="protein sequence ID" value="OMO84856.1"/>
    <property type="molecule type" value="Genomic_DNA"/>
</dbReference>
<dbReference type="Proteomes" id="UP000188268">
    <property type="component" value="Unassembled WGS sequence"/>
</dbReference>
<gene>
    <name evidence="2" type="ORF">CCACVL1_10608</name>
</gene>
<evidence type="ECO:0000313" key="3">
    <source>
        <dbReference type="Proteomes" id="UP000188268"/>
    </source>
</evidence>